<gene>
    <name evidence="2" type="ORF">ONE63_011213</name>
</gene>
<dbReference type="AlphaFoldDB" id="A0AAV7X3V9"/>
<feature type="region of interest" description="Disordered" evidence="1">
    <location>
        <begin position="87"/>
        <end position="115"/>
    </location>
</feature>
<dbReference type="EMBL" id="JAPTSV010000576">
    <property type="protein sequence ID" value="KAJ1519181.1"/>
    <property type="molecule type" value="Genomic_DNA"/>
</dbReference>
<reference evidence="2" key="1">
    <citation type="submission" date="2022-12" db="EMBL/GenBank/DDBJ databases">
        <title>Chromosome-level genome assembly of the bean flower thrips Megalurothrips usitatus.</title>
        <authorList>
            <person name="Ma L."/>
            <person name="Liu Q."/>
            <person name="Li H."/>
            <person name="Cai W."/>
        </authorList>
    </citation>
    <scope>NUCLEOTIDE SEQUENCE</scope>
    <source>
        <strain evidence="2">Cailab_2022a</strain>
    </source>
</reference>
<feature type="compositionally biased region" description="Polar residues" evidence="1">
    <location>
        <begin position="87"/>
        <end position="102"/>
    </location>
</feature>
<dbReference type="Proteomes" id="UP001075354">
    <property type="component" value="Unassembled WGS sequence"/>
</dbReference>
<sequence>MNSNQGHQQYWNSHVAYPGQIYQPATNNTETSNGNCNMDYQILNNQYQPNMNYPQQQIPQINPPISTRLNIPATEGTEPMDVQQTGLSPANCSTSQTSATTRNVHDARSGTLKPGSTKRTITISNNVLMKDQLAMQARS</sequence>
<keyword evidence="3" id="KW-1185">Reference proteome</keyword>
<evidence type="ECO:0000313" key="2">
    <source>
        <dbReference type="EMBL" id="KAJ1519181.1"/>
    </source>
</evidence>
<evidence type="ECO:0000256" key="1">
    <source>
        <dbReference type="SAM" id="MobiDB-lite"/>
    </source>
</evidence>
<comment type="caution">
    <text evidence="2">The sequence shown here is derived from an EMBL/GenBank/DDBJ whole genome shotgun (WGS) entry which is preliminary data.</text>
</comment>
<accession>A0AAV7X3V9</accession>
<organism evidence="2 3">
    <name type="scientific">Megalurothrips usitatus</name>
    <name type="common">bean blossom thrips</name>
    <dbReference type="NCBI Taxonomy" id="439358"/>
    <lineage>
        <taxon>Eukaryota</taxon>
        <taxon>Metazoa</taxon>
        <taxon>Ecdysozoa</taxon>
        <taxon>Arthropoda</taxon>
        <taxon>Hexapoda</taxon>
        <taxon>Insecta</taxon>
        <taxon>Pterygota</taxon>
        <taxon>Neoptera</taxon>
        <taxon>Paraneoptera</taxon>
        <taxon>Thysanoptera</taxon>
        <taxon>Terebrantia</taxon>
        <taxon>Thripoidea</taxon>
        <taxon>Thripidae</taxon>
        <taxon>Megalurothrips</taxon>
    </lineage>
</organism>
<proteinExistence type="predicted"/>
<name>A0AAV7X3V9_9NEOP</name>
<protein>
    <submittedName>
        <fullName evidence="2">Uncharacterized protein</fullName>
    </submittedName>
</protein>
<evidence type="ECO:0000313" key="3">
    <source>
        <dbReference type="Proteomes" id="UP001075354"/>
    </source>
</evidence>